<name>A0ACA9L484_9GLOM</name>
<proteinExistence type="predicted"/>
<comment type="caution">
    <text evidence="1">The sequence shown here is derived from an EMBL/GenBank/DDBJ whole genome shotgun (WGS) entry which is preliminary data.</text>
</comment>
<organism evidence="1 2">
    <name type="scientific">Cetraspora pellucida</name>
    <dbReference type="NCBI Taxonomy" id="1433469"/>
    <lineage>
        <taxon>Eukaryota</taxon>
        <taxon>Fungi</taxon>
        <taxon>Fungi incertae sedis</taxon>
        <taxon>Mucoromycota</taxon>
        <taxon>Glomeromycotina</taxon>
        <taxon>Glomeromycetes</taxon>
        <taxon>Diversisporales</taxon>
        <taxon>Gigasporaceae</taxon>
        <taxon>Cetraspora</taxon>
    </lineage>
</organism>
<feature type="non-terminal residue" evidence="1">
    <location>
        <position position="1"/>
    </location>
</feature>
<protein>
    <submittedName>
        <fullName evidence="1">6678_t:CDS:1</fullName>
    </submittedName>
</protein>
<dbReference type="Proteomes" id="UP000789366">
    <property type="component" value="Unassembled WGS sequence"/>
</dbReference>
<keyword evidence="2" id="KW-1185">Reference proteome</keyword>
<sequence length="52" mass="6074">YKNQHELNQHEAIVHSNYNIPWAGIASQSSEAIFEFKKTLVFLIQNKLKNKC</sequence>
<evidence type="ECO:0000313" key="2">
    <source>
        <dbReference type="Proteomes" id="UP000789366"/>
    </source>
</evidence>
<reference evidence="1" key="1">
    <citation type="submission" date="2021-06" db="EMBL/GenBank/DDBJ databases">
        <authorList>
            <person name="Kallberg Y."/>
            <person name="Tangrot J."/>
            <person name="Rosling A."/>
        </authorList>
    </citation>
    <scope>NUCLEOTIDE SEQUENCE</scope>
    <source>
        <strain evidence="1">28 12/20/2015</strain>
    </source>
</reference>
<evidence type="ECO:0000313" key="1">
    <source>
        <dbReference type="EMBL" id="CAG8509812.1"/>
    </source>
</evidence>
<gene>
    <name evidence="1" type="ORF">SPELUC_LOCUS3423</name>
</gene>
<dbReference type="EMBL" id="CAJVPW010002605">
    <property type="protein sequence ID" value="CAG8509812.1"/>
    <property type="molecule type" value="Genomic_DNA"/>
</dbReference>
<accession>A0ACA9L484</accession>